<name>A0ABY1Z353_9GAMM</name>
<evidence type="ECO:0000313" key="1">
    <source>
        <dbReference type="EMBL" id="TBV01233.1"/>
    </source>
</evidence>
<organism evidence="1 2">
    <name type="scientific">Phytopseudomonas dryadis</name>
    <dbReference type="NCBI Taxonomy" id="2487520"/>
    <lineage>
        <taxon>Bacteria</taxon>
        <taxon>Pseudomonadati</taxon>
        <taxon>Pseudomonadota</taxon>
        <taxon>Gammaproteobacteria</taxon>
        <taxon>Pseudomonadales</taxon>
        <taxon>Pseudomonadaceae</taxon>
        <taxon>Phytopseudomonas</taxon>
    </lineage>
</organism>
<keyword evidence="2" id="KW-1185">Reference proteome</keyword>
<accession>A0ABY1Z353</accession>
<comment type="caution">
    <text evidence="1">The sequence shown here is derived from an EMBL/GenBank/DDBJ whole genome shotgun (WGS) entry which is preliminary data.</text>
</comment>
<dbReference type="EMBL" id="QJUM01000032">
    <property type="protein sequence ID" value="TBV01233.1"/>
    <property type="molecule type" value="Genomic_DNA"/>
</dbReference>
<proteinExistence type="predicted"/>
<dbReference type="Proteomes" id="UP000291334">
    <property type="component" value="Unassembled WGS sequence"/>
</dbReference>
<reference evidence="1 2" key="1">
    <citation type="submission" date="2018-06" db="EMBL/GenBank/DDBJ databases">
        <title>Three novel Pseudomonas species isolated from symptomatic oak.</title>
        <authorList>
            <person name="Bueno-Gonzalez V."/>
            <person name="Brady C."/>
        </authorList>
    </citation>
    <scope>NUCLEOTIDE SEQUENCE [LARGE SCALE GENOMIC DNA]</scope>
    <source>
        <strain evidence="1 2">P26B</strain>
    </source>
</reference>
<sequence length="127" mass="14273">MYPDDDWSPQLLDTLSQIGGGNVKLSISRDKKRVAEGADRLSDRARRAAQAFMQMPTVRKIKIDMEDENGIVYPIDLIADRLKVKIEILVNGRYPNEAAMYRALRGAKDDQRDNLQQIFGVPGAALN</sequence>
<gene>
    <name evidence="1" type="ORF">DNK34_21595</name>
</gene>
<protein>
    <submittedName>
        <fullName evidence="1">Uncharacterized protein</fullName>
    </submittedName>
</protein>
<evidence type="ECO:0000313" key="2">
    <source>
        <dbReference type="Proteomes" id="UP000291334"/>
    </source>
</evidence>